<reference evidence="20" key="1">
    <citation type="submission" date="2020-06" db="EMBL/GenBank/DDBJ databases">
        <title>Stable isotope informed genome-resolved metagenomics uncovers potential trophic interactions in rhizosphere soil.</title>
        <authorList>
            <person name="Starr E.P."/>
            <person name="Shi S."/>
            <person name="Blazewicz S.J."/>
            <person name="Koch B.J."/>
            <person name="Probst A.J."/>
            <person name="Hungate B.A."/>
            <person name="Pett-Ridge J."/>
            <person name="Firestone M.K."/>
            <person name="Banfield J.F."/>
        </authorList>
    </citation>
    <scope>NUCLEOTIDE SEQUENCE</scope>
    <source>
        <strain evidence="20">YM_69_17</strain>
    </source>
</reference>
<dbReference type="GO" id="GO:0004325">
    <property type="term" value="F:ferrochelatase activity"/>
    <property type="evidence" value="ECO:0007669"/>
    <property type="project" value="UniProtKB-EC"/>
</dbReference>
<comment type="similarity">
    <text evidence="2">Belongs to the DyP-type peroxidase family. EfeB subfamily.</text>
</comment>
<comment type="catalytic activity">
    <reaction evidence="12">
        <text>heme b + 2 H(+) = protoporphyrin IX + Fe(2+)</text>
        <dbReference type="Rhea" id="RHEA:22584"/>
        <dbReference type="ChEBI" id="CHEBI:15378"/>
        <dbReference type="ChEBI" id="CHEBI:29033"/>
        <dbReference type="ChEBI" id="CHEBI:57306"/>
        <dbReference type="ChEBI" id="CHEBI:60344"/>
        <dbReference type="EC" id="4.98.1.1"/>
    </reaction>
    <physiologicalReaction direction="left-to-right" evidence="12">
        <dbReference type="Rhea" id="RHEA:22585"/>
    </physiologicalReaction>
</comment>
<keyword evidence="8 13" id="KW-0408">Iron</keyword>
<keyword evidence="5 13" id="KW-0479">Metal-binding</keyword>
<dbReference type="PROSITE" id="PS51404">
    <property type="entry name" value="DYP_PEROXIDASE"/>
    <property type="match status" value="1"/>
</dbReference>
<sequence>MTDEQNKTLTPPAETPSRRSVLRGLAGSGAALGALAVAPAIAQSVKQPPGRDAETAQQVQPFYGEHQAGIITPSPAAGLVASFDVLATSKPDLERLFRTLTERIAFLMGGGTPPELDPKFPPTDSGVLGPVIVPDNLTITAAVGASLFDQRFGLAEAKPRELVAMTSFTNDALDPEYCHGDLLLQFSANTPEANIHALRAVVKATPDLLSLRWKLDGFLPAATSKAGRKETARNLLGFKDGTANPDPTDATTMDRIVWIKPGTEEPAWTVGGSYQVVRIIRNFVERWDRTPLQEQQTIIGREKATGAALGLKDEFDVPDYSGDPEGKTMPLDAHIRLANPRTHQSASSLILRRPFNYSRGVTKSGQLDMGLLFICFQSSLNAGFIAVQERLNGEPLEEYIKPTGGGYFFALPGVPDKDGYLGQGLLQSVST</sequence>
<keyword evidence="17" id="KW-0472">Membrane</keyword>
<evidence type="ECO:0000256" key="15">
    <source>
        <dbReference type="RuleBase" id="RU365017"/>
    </source>
</evidence>
<dbReference type="Pfam" id="PF04261">
    <property type="entry name" value="Dyp_perox_N"/>
    <property type="match status" value="1"/>
</dbReference>
<dbReference type="GO" id="GO:0033212">
    <property type="term" value="P:iron import into cell"/>
    <property type="evidence" value="ECO:0007669"/>
    <property type="project" value="InterPro"/>
</dbReference>
<protein>
    <recommendedName>
        <fullName evidence="10 15">Deferrochelatase</fullName>
        <ecNumber evidence="15">1.11.1.-</ecNumber>
    </recommendedName>
    <alternativeName>
        <fullName evidence="11 15">Peroxidase EfeB</fullName>
    </alternativeName>
</protein>
<keyword evidence="7 15" id="KW-0560">Oxidoreductase</keyword>
<evidence type="ECO:0000256" key="12">
    <source>
        <dbReference type="ARBA" id="ARBA00048856"/>
    </source>
</evidence>
<evidence type="ECO:0000256" key="2">
    <source>
        <dbReference type="ARBA" id="ARBA00005365"/>
    </source>
</evidence>
<evidence type="ECO:0000256" key="5">
    <source>
        <dbReference type="ARBA" id="ARBA00022723"/>
    </source>
</evidence>
<feature type="transmembrane region" description="Helical" evidence="17">
    <location>
        <begin position="21"/>
        <end position="42"/>
    </location>
</feature>
<evidence type="ECO:0000256" key="11">
    <source>
        <dbReference type="ARBA" id="ARBA00033775"/>
    </source>
</evidence>
<feature type="binding site" evidence="13">
    <location>
        <begin position="241"/>
        <end position="243"/>
    </location>
    <ligand>
        <name>heme b</name>
        <dbReference type="ChEBI" id="CHEBI:60344"/>
    </ligand>
</feature>
<dbReference type="InterPro" id="IPR011008">
    <property type="entry name" value="Dimeric_a/b-barrel"/>
</dbReference>
<evidence type="ECO:0000259" key="18">
    <source>
        <dbReference type="Pfam" id="PF04261"/>
    </source>
</evidence>
<evidence type="ECO:0000256" key="7">
    <source>
        <dbReference type="ARBA" id="ARBA00023002"/>
    </source>
</evidence>
<dbReference type="GO" id="GO:0004601">
    <property type="term" value="F:peroxidase activity"/>
    <property type="evidence" value="ECO:0007669"/>
    <property type="project" value="UniProtKB-KW"/>
</dbReference>
<evidence type="ECO:0000256" key="8">
    <source>
        <dbReference type="ARBA" id="ARBA00023004"/>
    </source>
</evidence>
<evidence type="ECO:0000256" key="17">
    <source>
        <dbReference type="SAM" id="Phobius"/>
    </source>
</evidence>
<dbReference type="PANTHER" id="PTHR30521">
    <property type="entry name" value="DEFERROCHELATASE/PEROXIDASE"/>
    <property type="match status" value="1"/>
</dbReference>
<organism evidence="20 21">
    <name type="scientific">Inquilinus limosus</name>
    <dbReference type="NCBI Taxonomy" id="171674"/>
    <lineage>
        <taxon>Bacteria</taxon>
        <taxon>Pseudomonadati</taxon>
        <taxon>Pseudomonadota</taxon>
        <taxon>Alphaproteobacteria</taxon>
        <taxon>Rhodospirillales</taxon>
        <taxon>Rhodospirillaceae</taxon>
        <taxon>Inquilinus</taxon>
    </lineage>
</organism>
<feature type="binding site" evidence="13">
    <location>
        <position position="352"/>
    </location>
    <ligand>
        <name>heme b</name>
        <dbReference type="ChEBI" id="CHEBI:60344"/>
    </ligand>
</feature>
<evidence type="ECO:0000256" key="4">
    <source>
        <dbReference type="ARBA" id="ARBA00022617"/>
    </source>
</evidence>
<dbReference type="GO" id="GO:0020037">
    <property type="term" value="F:heme binding"/>
    <property type="evidence" value="ECO:0007669"/>
    <property type="project" value="InterPro"/>
</dbReference>
<dbReference type="NCBIfam" id="TIGR01413">
    <property type="entry name" value="Dyp_perox_fam"/>
    <property type="match status" value="1"/>
</dbReference>
<feature type="domain" description="Dyp-type peroxidase N-terminal" evidence="18">
    <location>
        <begin position="67"/>
        <end position="218"/>
    </location>
</feature>
<feature type="binding site" evidence="13">
    <location>
        <begin position="339"/>
        <end position="341"/>
    </location>
    <ligand>
        <name>heme b</name>
        <dbReference type="ChEBI" id="CHEBI:60344"/>
    </ligand>
</feature>
<dbReference type="InterPro" id="IPR048327">
    <property type="entry name" value="Dyp_perox_N"/>
</dbReference>
<comment type="function">
    <text evidence="15">Involved in the recovery of exogenous heme iron. Extracts iron from heme while preserving the protoporphyrin ring intact.</text>
</comment>
<dbReference type="EMBL" id="JAEKLZ010000518">
    <property type="protein sequence ID" value="MBW8729334.1"/>
    <property type="molecule type" value="Genomic_DNA"/>
</dbReference>
<dbReference type="Proteomes" id="UP000700706">
    <property type="component" value="Unassembled WGS sequence"/>
</dbReference>
<keyword evidence="4 13" id="KW-0349">Heme</keyword>
<feature type="domain" description="Dyp-type peroxidase C-terminal" evidence="19">
    <location>
        <begin position="231"/>
        <end position="414"/>
    </location>
</feature>
<feature type="binding site" evidence="14">
    <location>
        <position position="301"/>
    </location>
    <ligand>
        <name>protoporphyrin IX</name>
        <dbReference type="ChEBI" id="CHEBI:57306"/>
    </ligand>
</feature>
<comment type="caution">
    <text evidence="20">The sequence shown here is derived from an EMBL/GenBank/DDBJ whole genome shotgun (WGS) entry which is preliminary data.</text>
</comment>
<dbReference type="SUPFAM" id="SSF54909">
    <property type="entry name" value="Dimeric alpha+beta barrel"/>
    <property type="match status" value="1"/>
</dbReference>
<gene>
    <name evidence="20" type="primary">efeB</name>
    <name evidence="20" type="ORF">JF625_29810</name>
</gene>
<keyword evidence="3 15" id="KW-0575">Peroxidase</keyword>
<evidence type="ECO:0000313" key="20">
    <source>
        <dbReference type="EMBL" id="MBW8729334.1"/>
    </source>
</evidence>
<evidence type="ECO:0000256" key="3">
    <source>
        <dbReference type="ARBA" id="ARBA00022559"/>
    </source>
</evidence>
<keyword evidence="6" id="KW-0732">Signal</keyword>
<comment type="subcellular location">
    <subcellularLocation>
        <location evidence="1">Cell envelope</location>
    </subcellularLocation>
</comment>
<dbReference type="GO" id="GO:0046872">
    <property type="term" value="F:metal ion binding"/>
    <property type="evidence" value="ECO:0007669"/>
    <property type="project" value="UniProtKB-KW"/>
</dbReference>
<keyword evidence="9" id="KW-0456">Lyase</keyword>
<dbReference type="PROSITE" id="PS51318">
    <property type="entry name" value="TAT"/>
    <property type="match status" value="1"/>
</dbReference>
<proteinExistence type="inferred from homology"/>
<comment type="cofactor">
    <cofactor evidence="13 15">
        <name>heme b</name>
        <dbReference type="ChEBI" id="CHEBI:60344"/>
    </cofactor>
    <text evidence="13 15">Binds 1 heme b (iron(II)-protoporphyrin IX) group non-covalently per subunit.</text>
</comment>
<evidence type="ECO:0000313" key="21">
    <source>
        <dbReference type="Proteomes" id="UP000700706"/>
    </source>
</evidence>
<name>A0A952FVS5_9PROT</name>
<feature type="binding site" evidence="13">
    <location>
        <position position="334"/>
    </location>
    <ligand>
        <name>heme b</name>
        <dbReference type="ChEBI" id="CHEBI:60344"/>
    </ligand>
</feature>
<dbReference type="AlphaFoldDB" id="A0A952FVS5"/>
<evidence type="ECO:0000256" key="16">
    <source>
        <dbReference type="SAM" id="MobiDB-lite"/>
    </source>
</evidence>
<dbReference type="EC" id="1.11.1.-" evidence="15"/>
<feature type="region of interest" description="Disordered" evidence="16">
    <location>
        <begin position="1"/>
        <end position="20"/>
    </location>
</feature>
<evidence type="ECO:0000256" key="14">
    <source>
        <dbReference type="PIRSR" id="PIRSR606313-2"/>
    </source>
</evidence>
<dbReference type="InterPro" id="IPR006313">
    <property type="entry name" value="EfeB/EfeN"/>
</dbReference>
<dbReference type="Pfam" id="PF20628">
    <property type="entry name" value="Dyp_perox_C"/>
    <property type="match status" value="1"/>
</dbReference>
<evidence type="ECO:0000256" key="13">
    <source>
        <dbReference type="PIRSR" id="PIRSR606313-1"/>
    </source>
</evidence>
<evidence type="ECO:0000256" key="1">
    <source>
        <dbReference type="ARBA" id="ARBA00004196"/>
    </source>
</evidence>
<evidence type="ECO:0000256" key="9">
    <source>
        <dbReference type="ARBA" id="ARBA00023239"/>
    </source>
</evidence>
<dbReference type="GO" id="GO:0005829">
    <property type="term" value="C:cytosol"/>
    <property type="evidence" value="ECO:0007669"/>
    <property type="project" value="TreeGrafter"/>
</dbReference>
<evidence type="ECO:0000259" key="19">
    <source>
        <dbReference type="Pfam" id="PF20628"/>
    </source>
</evidence>
<evidence type="ECO:0000256" key="6">
    <source>
        <dbReference type="ARBA" id="ARBA00022729"/>
    </source>
</evidence>
<evidence type="ECO:0000256" key="10">
    <source>
        <dbReference type="ARBA" id="ARBA00033771"/>
    </source>
</evidence>
<dbReference type="InterPro" id="IPR006311">
    <property type="entry name" value="TAT_signal"/>
</dbReference>
<keyword evidence="17" id="KW-1133">Transmembrane helix</keyword>
<dbReference type="PANTHER" id="PTHR30521:SF4">
    <property type="entry name" value="DEFERROCHELATASE"/>
    <property type="match status" value="1"/>
</dbReference>
<dbReference type="GO" id="GO:0030313">
    <property type="term" value="C:cell envelope"/>
    <property type="evidence" value="ECO:0007669"/>
    <property type="project" value="UniProtKB-SubCell"/>
</dbReference>
<accession>A0A952FVS5</accession>
<feature type="binding site" evidence="14">
    <location>
        <begin position="241"/>
        <end position="243"/>
    </location>
    <ligand>
        <name>protoporphyrin IX</name>
        <dbReference type="ChEBI" id="CHEBI:57306"/>
    </ligand>
</feature>
<dbReference type="InterPro" id="IPR048328">
    <property type="entry name" value="Dyp_perox_C"/>
</dbReference>
<dbReference type="NCBIfam" id="TIGR01412">
    <property type="entry name" value="tat_substr_1"/>
    <property type="match status" value="1"/>
</dbReference>
<dbReference type="InterPro" id="IPR006314">
    <property type="entry name" value="Dyp_peroxidase"/>
</dbReference>
<keyword evidence="17" id="KW-0812">Transmembrane</keyword>